<feature type="region of interest" description="Disordered" evidence="1">
    <location>
        <begin position="684"/>
        <end position="716"/>
    </location>
</feature>
<proteinExistence type="predicted"/>
<evidence type="ECO:0000256" key="1">
    <source>
        <dbReference type="SAM" id="MobiDB-lite"/>
    </source>
</evidence>
<accession>A0AAD2JNZ4</accession>
<feature type="region of interest" description="Disordered" evidence="1">
    <location>
        <begin position="58"/>
        <end position="92"/>
    </location>
</feature>
<name>A0AAD2JNZ4_9STRA</name>
<feature type="compositionally biased region" description="Basic and acidic residues" evidence="1">
    <location>
        <begin position="71"/>
        <end position="92"/>
    </location>
</feature>
<feature type="region of interest" description="Disordered" evidence="1">
    <location>
        <begin position="104"/>
        <end position="159"/>
    </location>
</feature>
<sequence length="716" mass="77792">MSNKMATQAMNLDLIPVDEINSPNEASIKNDIPMVVSDDEEVAGDGGIYDESALDDCSSVLESDSEWGADDGDHNDGGVVKDDGEDVQDKKESALSAANLEDWLFSSSSPKAEDVVSEDDVDMDFDDADNGELDNQNGVEASPDDEIPVNSNAATSDKLNESVEDALSLIKTIDAEKVKQQQSQSQLQDMPSDKDKGFFEPGVPQLAAAERKMHETRTSKELELEALRNRGLAGRNSRQLKKTINKNLQIQIDDAHRNGNMEWRKIGGGDDSQDEIEIGTMTTGTATSPQLAQQATSPAVVTSPTMAYEQLAMEQQKERDRAKKLEQETMIQNQLHPESQRKAEQKLLEMDFVFGLLVGKNDPPPEIKAATKAAAKIVPNMLTSKKTIYYDPRYPPKVAFIELDEAYDAKVAAQKATEALGPKAKGKVIALQKRYMVRGRVPVLPRKRSNKSRSSDPKSPNGGMTANATISTQPLTPLTATGSASNSVCSGGDPATMKETLAMPTMEQVASPVAAEDVTTSANINKKEDTVADADDGLQPTMSEEAEMAGVLEGPMNTSADELMVDNMSERGGPSEEFVVAAKEVASPKSPKPNLVVNTRSSSTDIRSIRMSKDAELEAIRQRRVAKEKNLGFAQLEAQSASSKAAYEAEQQDLLQRKSGASEFQFSAGRIVNPLDQLYLQQNKQNRSYREIQQKTREEYHRVSPSAAAAAAGEGQ</sequence>
<organism evidence="2 3">
    <name type="scientific">Cylindrotheca closterium</name>
    <dbReference type="NCBI Taxonomy" id="2856"/>
    <lineage>
        <taxon>Eukaryota</taxon>
        <taxon>Sar</taxon>
        <taxon>Stramenopiles</taxon>
        <taxon>Ochrophyta</taxon>
        <taxon>Bacillariophyta</taxon>
        <taxon>Bacillariophyceae</taxon>
        <taxon>Bacillariophycidae</taxon>
        <taxon>Bacillariales</taxon>
        <taxon>Bacillariaceae</taxon>
        <taxon>Cylindrotheca</taxon>
    </lineage>
</organism>
<dbReference type="AlphaFoldDB" id="A0AAD2JNZ4"/>
<dbReference type="Proteomes" id="UP001295423">
    <property type="component" value="Unassembled WGS sequence"/>
</dbReference>
<feature type="compositionally biased region" description="Acidic residues" evidence="1">
    <location>
        <begin position="115"/>
        <end position="132"/>
    </location>
</feature>
<reference evidence="2" key="1">
    <citation type="submission" date="2023-08" db="EMBL/GenBank/DDBJ databases">
        <authorList>
            <person name="Audoor S."/>
            <person name="Bilcke G."/>
        </authorList>
    </citation>
    <scope>NUCLEOTIDE SEQUENCE</scope>
</reference>
<evidence type="ECO:0000313" key="3">
    <source>
        <dbReference type="Proteomes" id="UP001295423"/>
    </source>
</evidence>
<feature type="compositionally biased region" description="Basic and acidic residues" evidence="1">
    <location>
        <begin position="688"/>
        <end position="702"/>
    </location>
</feature>
<gene>
    <name evidence="2" type="ORF">CYCCA115_LOCUS23213</name>
</gene>
<feature type="region of interest" description="Disordered" evidence="1">
    <location>
        <begin position="177"/>
        <end position="200"/>
    </location>
</feature>
<feature type="compositionally biased region" description="Low complexity" evidence="1">
    <location>
        <begin position="707"/>
        <end position="716"/>
    </location>
</feature>
<protein>
    <submittedName>
        <fullName evidence="2">Uncharacterized protein</fullName>
    </submittedName>
</protein>
<feature type="region of interest" description="Disordered" evidence="1">
    <location>
        <begin position="440"/>
        <end position="497"/>
    </location>
</feature>
<comment type="caution">
    <text evidence="2">The sequence shown here is derived from an EMBL/GenBank/DDBJ whole genome shotgun (WGS) entry which is preliminary data.</text>
</comment>
<dbReference type="EMBL" id="CAKOGP040002380">
    <property type="protein sequence ID" value="CAJ1968385.1"/>
    <property type="molecule type" value="Genomic_DNA"/>
</dbReference>
<keyword evidence="3" id="KW-1185">Reference proteome</keyword>
<evidence type="ECO:0000313" key="2">
    <source>
        <dbReference type="EMBL" id="CAJ1968385.1"/>
    </source>
</evidence>
<feature type="compositionally biased region" description="Polar residues" evidence="1">
    <location>
        <begin position="462"/>
        <end position="489"/>
    </location>
</feature>